<organism evidence="3 4">
    <name type="scientific">Tepidanaerobacter acetatoxydans (strain DSM 21804 / JCM 16047 / Re1)</name>
    <dbReference type="NCBI Taxonomy" id="1209989"/>
    <lineage>
        <taxon>Bacteria</taxon>
        <taxon>Bacillati</taxon>
        <taxon>Bacillota</taxon>
        <taxon>Clostridia</taxon>
        <taxon>Thermosediminibacterales</taxon>
        <taxon>Tepidanaerobacteraceae</taxon>
        <taxon>Tepidanaerobacter</taxon>
    </lineage>
</organism>
<name>F4LWU1_TEPAE</name>
<dbReference type="HOGENOM" id="CLU_009583_0_3_9"/>
<dbReference type="Pfam" id="PF00534">
    <property type="entry name" value="Glycos_transf_1"/>
    <property type="match status" value="1"/>
</dbReference>
<evidence type="ECO:0000259" key="1">
    <source>
        <dbReference type="Pfam" id="PF00534"/>
    </source>
</evidence>
<dbReference type="Gene3D" id="3.40.50.2000">
    <property type="entry name" value="Glycogen Phosphorylase B"/>
    <property type="match status" value="2"/>
</dbReference>
<dbReference type="Proteomes" id="UP000010802">
    <property type="component" value="Chromosome"/>
</dbReference>
<accession>F4LWU1</accession>
<dbReference type="KEGG" id="tae:TepiRe1_1807"/>
<dbReference type="InterPro" id="IPR028098">
    <property type="entry name" value="Glyco_trans_4-like_N"/>
</dbReference>
<keyword evidence="3" id="KW-0808">Transferase</keyword>
<proteinExistence type="predicted"/>
<dbReference type="CDD" id="cd03819">
    <property type="entry name" value="GT4_WavL-like"/>
    <property type="match status" value="1"/>
</dbReference>
<feature type="domain" description="Glycosyltransferase subfamily 4-like N-terminal" evidence="2">
    <location>
        <begin position="16"/>
        <end position="167"/>
    </location>
</feature>
<dbReference type="AlphaFoldDB" id="F4LWU1"/>
<dbReference type="RefSeq" id="WP_013778735.1">
    <property type="nucleotide sequence ID" value="NC_015519.1"/>
</dbReference>
<dbReference type="SUPFAM" id="SSF53756">
    <property type="entry name" value="UDP-Glycosyltransferase/glycogen phosphorylase"/>
    <property type="match status" value="1"/>
</dbReference>
<evidence type="ECO:0000259" key="2">
    <source>
        <dbReference type="Pfam" id="PF13439"/>
    </source>
</evidence>
<dbReference type="eggNOG" id="COG0438">
    <property type="taxonomic scope" value="Bacteria"/>
</dbReference>
<dbReference type="PANTHER" id="PTHR45947:SF3">
    <property type="entry name" value="SULFOQUINOVOSYL TRANSFERASE SQD2"/>
    <property type="match status" value="1"/>
</dbReference>
<feature type="domain" description="Glycosyl transferase family 1" evidence="1">
    <location>
        <begin position="179"/>
        <end position="349"/>
    </location>
</feature>
<dbReference type="STRING" id="1209989.TepRe1_1677"/>
<dbReference type="InterPro" id="IPR050194">
    <property type="entry name" value="Glycosyltransferase_grp1"/>
</dbReference>
<keyword evidence="4" id="KW-1185">Reference proteome</keyword>
<dbReference type="Pfam" id="PF13439">
    <property type="entry name" value="Glyco_transf_4"/>
    <property type="match status" value="1"/>
</dbReference>
<dbReference type="InterPro" id="IPR001296">
    <property type="entry name" value="Glyco_trans_1"/>
</dbReference>
<dbReference type="GO" id="GO:0016758">
    <property type="term" value="F:hexosyltransferase activity"/>
    <property type="evidence" value="ECO:0007669"/>
    <property type="project" value="TreeGrafter"/>
</dbReference>
<evidence type="ECO:0000313" key="4">
    <source>
        <dbReference type="Proteomes" id="UP000010802"/>
    </source>
</evidence>
<reference evidence="4" key="1">
    <citation type="journal article" date="2013" name="Genome Announc.">
        <title>First genome sequence of a syntrophic acetate-oxidizing bacterium, Tepidanaerobacter acetatoxydans strain Re1.</title>
        <authorList>
            <person name="Manzoor S."/>
            <person name="Bongcam-Rudloff E."/>
            <person name="Schnurer A."/>
            <person name="Muller B."/>
        </authorList>
    </citation>
    <scope>NUCLEOTIDE SEQUENCE [LARGE SCALE GENOMIC DNA]</scope>
    <source>
        <strain evidence="4">Re1</strain>
    </source>
</reference>
<protein>
    <submittedName>
        <fullName evidence="3">Glycosyl transferase group 1</fullName>
    </submittedName>
</protein>
<gene>
    <name evidence="3" type="ordered locus">TEPIRE1_1807</name>
</gene>
<dbReference type="EMBL" id="HF563609">
    <property type="protein sequence ID" value="CCP26606.1"/>
    <property type="molecule type" value="Genomic_DNA"/>
</dbReference>
<accession>L0S0B1</accession>
<dbReference type="PATRIC" id="fig|1209989.3.peg.2084"/>
<sequence length="381" mass="42054">MERLTVLLALMALDAGGAETHVVSLAKQLKKRGVEVIVASHGGKLTKALETSGIKHYTLPLDRKSPLNLIYSVNGLANIVKEHEVNVIHAHARIPAWVSQWVSFMTGCPYITTSHGIYSTGWGMGLITTWGRKVIAVSEDVKKHLINGFKVNPDKIFVIPNGIDLERFNPNIDSSQVERQLGLMHEDLKIVYVSRLMGARGEIALRLIEALPQIEKTFPNVKLIVVGEGDKYESIARMAAEYNSKTSENNVVVTGARLDTPLIMNMADVAVGVGRVALEAMAMEKPVIIAGEAGFMGILNPDNFEIAKKHNFSGRGSDMRTDADNIAKSIKELLSDIELRKKLGAFGRQKVARYFSIETMTDEVLNVYHQVIEEGKNELNR</sequence>
<dbReference type="OrthoDB" id="9795068at2"/>
<dbReference type="PANTHER" id="PTHR45947">
    <property type="entry name" value="SULFOQUINOVOSYL TRANSFERASE SQD2"/>
    <property type="match status" value="1"/>
</dbReference>
<evidence type="ECO:0000313" key="3">
    <source>
        <dbReference type="EMBL" id="CCP26606.1"/>
    </source>
</evidence>
<dbReference type="KEGG" id="tep:TepRe1_1677"/>